<evidence type="ECO:0000256" key="1">
    <source>
        <dbReference type="PROSITE-ProRule" id="PRU00023"/>
    </source>
</evidence>
<dbReference type="PROSITE" id="PS50088">
    <property type="entry name" value="ANK_REPEAT"/>
    <property type="match status" value="1"/>
</dbReference>
<evidence type="ECO:0000313" key="2">
    <source>
        <dbReference type="EMBL" id="KAJ8599862.1"/>
    </source>
</evidence>
<feature type="repeat" description="ANK" evidence="1">
    <location>
        <begin position="232"/>
        <end position="265"/>
    </location>
</feature>
<dbReference type="PROSITE" id="PS50297">
    <property type="entry name" value="ANK_REP_REGION"/>
    <property type="match status" value="1"/>
</dbReference>
<dbReference type="EMBL" id="JAQMWT010000538">
    <property type="protein sequence ID" value="KAJ8599862.1"/>
    <property type="molecule type" value="Genomic_DNA"/>
</dbReference>
<evidence type="ECO:0000313" key="3">
    <source>
        <dbReference type="Proteomes" id="UP001230188"/>
    </source>
</evidence>
<dbReference type="Pfam" id="PF12796">
    <property type="entry name" value="Ank_2"/>
    <property type="match status" value="1"/>
</dbReference>
<reference evidence="2" key="1">
    <citation type="submission" date="2023-01" db="EMBL/GenBank/DDBJ databases">
        <title>Metagenome sequencing of chrysophaentin producing Chrysophaeum taylorii.</title>
        <authorList>
            <person name="Davison J."/>
            <person name="Bewley C."/>
        </authorList>
    </citation>
    <scope>NUCLEOTIDE SEQUENCE</scope>
    <source>
        <strain evidence="2">NIES-1699</strain>
    </source>
</reference>
<dbReference type="SUPFAM" id="SSF48403">
    <property type="entry name" value="Ankyrin repeat"/>
    <property type="match status" value="1"/>
</dbReference>
<keyword evidence="3" id="KW-1185">Reference proteome</keyword>
<dbReference type="InterPro" id="IPR002110">
    <property type="entry name" value="Ankyrin_rpt"/>
</dbReference>
<dbReference type="Proteomes" id="UP001230188">
    <property type="component" value="Unassembled WGS sequence"/>
</dbReference>
<organism evidence="2 3">
    <name type="scientific">Chrysophaeum taylorii</name>
    <dbReference type="NCBI Taxonomy" id="2483200"/>
    <lineage>
        <taxon>Eukaryota</taxon>
        <taxon>Sar</taxon>
        <taxon>Stramenopiles</taxon>
        <taxon>Ochrophyta</taxon>
        <taxon>Pelagophyceae</taxon>
        <taxon>Pelagomonadales</taxon>
        <taxon>Pelagomonadaceae</taxon>
        <taxon>Chrysophaeum</taxon>
    </lineage>
</organism>
<keyword evidence="1" id="KW-0040">ANK repeat</keyword>
<dbReference type="SUPFAM" id="SSF56112">
    <property type="entry name" value="Protein kinase-like (PK-like)"/>
    <property type="match status" value="1"/>
</dbReference>
<dbReference type="InterPro" id="IPR051616">
    <property type="entry name" value="Cul2-RING_E3_ligase_SR"/>
</dbReference>
<sequence length="417" mass="46072">MAADTFAEVPKYEDWAADEGPVCRRVVEVLRLDGIEEVASLVDEYLMAVHEFGKPGFFARAWKLRKYVGTRLDEKLCTMLPGARLIPYKLEAALRKFSDCGDDAFDANEGGIDLEELRTAFEELHQEEKVPLEETQLIRAIERFDEAAVRYADEKMSAVMAETTSLTVYAKGLVLRLLVAAFADDTKTIETIMEVAPNIVSCATHVAAMRGNTNAIMKLKDMKGDFTIPDGRHRTPLHHAAAHGHAKVVSYLLLHCQVNVDAKDHSDRTALMRASFEGFLDVVICLVDVGKADVNIGYGDEAAIDLALRRGHIEVVKYLETRGARRPSAPTYTNKLLGASRAVKKKCNIEEELQLCREALLMVELGTHPHIVSLHQCVVSNSDFLLFTTLVDGARNLETLVSSGDLYNADTGIAAPI</sequence>
<dbReference type="PANTHER" id="PTHR46224:SF64">
    <property type="entry name" value="IQ MOTIF AND ANKYRIN REPEAT DOMAIN-CONTAINING PROTEIN 1"/>
    <property type="match status" value="1"/>
</dbReference>
<dbReference type="InterPro" id="IPR011009">
    <property type="entry name" value="Kinase-like_dom_sf"/>
</dbReference>
<protein>
    <submittedName>
        <fullName evidence="2">Uncharacterized protein</fullName>
    </submittedName>
</protein>
<proteinExistence type="predicted"/>
<gene>
    <name evidence="2" type="ORF">CTAYLR_005624</name>
</gene>
<name>A0AAD7XG02_9STRA</name>
<dbReference type="InterPro" id="IPR036770">
    <property type="entry name" value="Ankyrin_rpt-contain_sf"/>
</dbReference>
<dbReference type="Gene3D" id="1.25.40.20">
    <property type="entry name" value="Ankyrin repeat-containing domain"/>
    <property type="match status" value="1"/>
</dbReference>
<comment type="caution">
    <text evidence="2">The sequence shown here is derived from an EMBL/GenBank/DDBJ whole genome shotgun (WGS) entry which is preliminary data.</text>
</comment>
<accession>A0AAD7XG02</accession>
<dbReference type="SMART" id="SM00248">
    <property type="entry name" value="ANK"/>
    <property type="match status" value="3"/>
</dbReference>
<dbReference type="AlphaFoldDB" id="A0AAD7XG02"/>
<dbReference type="PANTHER" id="PTHR46224">
    <property type="entry name" value="ANKYRIN REPEAT FAMILY PROTEIN"/>
    <property type="match status" value="1"/>
</dbReference>